<dbReference type="InterPro" id="IPR027417">
    <property type="entry name" value="P-loop_NTPase"/>
</dbReference>
<feature type="transmembrane region" description="Helical" evidence="7">
    <location>
        <begin position="435"/>
        <end position="455"/>
    </location>
</feature>
<dbReference type="GO" id="GO:0005886">
    <property type="term" value="C:plasma membrane"/>
    <property type="evidence" value="ECO:0007669"/>
    <property type="project" value="UniProtKB-SubCell"/>
</dbReference>
<dbReference type="InterPro" id="IPR003593">
    <property type="entry name" value="AAA+_ATPase"/>
</dbReference>
<dbReference type="GO" id="GO:0015833">
    <property type="term" value="P:peptide transport"/>
    <property type="evidence" value="ECO:0007669"/>
    <property type="project" value="InterPro"/>
</dbReference>
<dbReference type="SUPFAM" id="SSF56601">
    <property type="entry name" value="beta-lactamase/transpeptidase-like"/>
    <property type="match status" value="1"/>
</dbReference>
<evidence type="ECO:0000259" key="10">
    <source>
        <dbReference type="PROSITE" id="PS50929"/>
    </source>
</evidence>
<comment type="subcellular location">
    <subcellularLocation>
        <location evidence="1">Cell membrane</location>
        <topology evidence="1">Multi-pass membrane protein</topology>
    </subcellularLocation>
</comment>
<keyword evidence="8" id="KW-0732">Signal</keyword>
<sequence>MTFKQKYVLYATAIMLMLSSLFTPYTSAAVEPLSSDQKKTINQYIDEIQADAKIPGLAVVAVQGDKLMFEQYSGVSDIEQKSAVTSKTVFELGSNSKAFTGLAVLQLEKQGLIKLEDPISKYFPWFYLIYKGKKIVPTVGQLLHHTSAISPDTIGNIPVSNADDALEQTVRMLVGKEVQDYKGLKPGEYFMYATINYDILGLLIQQVSGMSYEDYLLQHIVRPLGLNSTFLYHEDAVQHGLATGYKFGFLRPHAYDAPRYRGNTPAGYVNSTPADIARWMQIQLRVIQPAEFDSTLIEQSHEKDLTVAPDGNGSSYAAGWSIYQSGSGEIAHGGNNPNFSSYIIMRNDGQLGVAVMANMNSDYTESIARGVMAMIRGQTPIQPTSDTYEKLDKIASVALVIFDVALLGLLYILGIGIVQIGKRKRRWAGIRGWKIAKFITSLFFLALYLSGLYYLPMISFEKLPWNALNVWAPYTLIPTVIVAAAFGVVYTVYHLLMQLFPLQKEKNYLSLLMLGIVSGFGNAFIIFVVNQTFGRTDNLTNGFLFYFALGILMYVYGQRYISTKLVTLTNNYVYDKRTELIGLILKTPYEKLERMKDGRLHAVLNNDTETVSRSINTVVSGMVSFITLICCFVYLAVLNVYAFLLSLLVIIAVVGLYYLLGSKAEKFWEETREIQTEFFRLINDMLRGFKELRLNRVRNSAFKNHLNESLDTYRIKRTEGDVRMANVNVAGELLFTVVIGAVAFLFPLIFPSLVTSTVQIYVFVFLYMTGPVNVILNAYPMFLQIRISWKRIQELSSEIEQLQSEDTSAKVQFVSDENIELTIRNVRYSYGESEDSSFMVGPFDFSCRSGTITFITGGNGSGKTTLAKLMTGLYEPIDGTITVNGKVIASEQLGDFYSAVFSDYYLFERLYGIDCSGNQERISSLLGWLQLENIVTVQDGRFSTISLSTGQKKRLALLVAFLEDKPIYLFDEWAADQDPEFRRRFYYEILPELKAEGKCIIAITHDDRYFHVADTLIHLERDKLMQYRDQEATIRV</sequence>
<dbReference type="PROSITE" id="PS50893">
    <property type="entry name" value="ABC_TRANSPORTER_2"/>
    <property type="match status" value="1"/>
</dbReference>
<dbReference type="Pfam" id="PF00005">
    <property type="entry name" value="ABC_tran"/>
    <property type="match status" value="1"/>
</dbReference>
<keyword evidence="6 7" id="KW-0472">Membrane</keyword>
<evidence type="ECO:0000256" key="8">
    <source>
        <dbReference type="SAM" id="SignalP"/>
    </source>
</evidence>
<reference evidence="11 12" key="1">
    <citation type="submission" date="2023-02" db="EMBL/GenBank/DDBJ databases">
        <title>Genome sequence of Paenibacillus kyungheensis KACC 18744.</title>
        <authorList>
            <person name="Kim S."/>
            <person name="Heo J."/>
            <person name="Kwon S.-W."/>
        </authorList>
    </citation>
    <scope>NUCLEOTIDE SEQUENCE [LARGE SCALE GENOMIC DNA]</scope>
    <source>
        <strain evidence="11 12">KACC 18744</strain>
    </source>
</reference>
<evidence type="ECO:0000313" key="12">
    <source>
        <dbReference type="Proteomes" id="UP001220509"/>
    </source>
</evidence>
<keyword evidence="2 7" id="KW-0812">Transmembrane</keyword>
<dbReference type="PROSITE" id="PS50929">
    <property type="entry name" value="ABC_TM1F"/>
    <property type="match status" value="1"/>
</dbReference>
<feature type="transmembrane region" description="Helical" evidence="7">
    <location>
        <begin position="733"/>
        <end position="754"/>
    </location>
</feature>
<evidence type="ECO:0000256" key="5">
    <source>
        <dbReference type="ARBA" id="ARBA00022989"/>
    </source>
</evidence>
<evidence type="ECO:0000256" key="1">
    <source>
        <dbReference type="ARBA" id="ARBA00004651"/>
    </source>
</evidence>
<evidence type="ECO:0000256" key="2">
    <source>
        <dbReference type="ARBA" id="ARBA00022692"/>
    </source>
</evidence>
<dbReference type="Proteomes" id="UP001220509">
    <property type="component" value="Chromosome"/>
</dbReference>
<feature type="transmembrane region" description="Helical" evidence="7">
    <location>
        <begin position="394"/>
        <end position="414"/>
    </location>
</feature>
<evidence type="ECO:0000256" key="6">
    <source>
        <dbReference type="ARBA" id="ARBA00023136"/>
    </source>
</evidence>
<feature type="signal peptide" evidence="8">
    <location>
        <begin position="1"/>
        <end position="28"/>
    </location>
</feature>
<dbReference type="InterPro" id="IPR001466">
    <property type="entry name" value="Beta-lactam-related"/>
</dbReference>
<dbReference type="RefSeq" id="WP_273616182.1">
    <property type="nucleotide sequence ID" value="NZ_CP117416.1"/>
</dbReference>
<feature type="transmembrane region" description="Helical" evidence="7">
    <location>
        <begin position="615"/>
        <end position="635"/>
    </location>
</feature>
<dbReference type="AlphaFoldDB" id="A0AAX3M7X6"/>
<feature type="chain" id="PRO_5043960007" evidence="8">
    <location>
        <begin position="29"/>
        <end position="1036"/>
    </location>
</feature>
<feature type="transmembrane region" description="Helical" evidence="7">
    <location>
        <begin position="539"/>
        <end position="557"/>
    </location>
</feature>
<dbReference type="InterPro" id="IPR005898">
    <property type="entry name" value="Cyc_pep_transpt_SyrD/YojI"/>
</dbReference>
<dbReference type="GO" id="GO:0005524">
    <property type="term" value="F:ATP binding"/>
    <property type="evidence" value="ECO:0007669"/>
    <property type="project" value="UniProtKB-KW"/>
</dbReference>
<dbReference type="Pfam" id="PF00144">
    <property type="entry name" value="Beta-lactamase"/>
    <property type="match status" value="1"/>
</dbReference>
<protein>
    <submittedName>
        <fullName evidence="11">Cyclic peptide export ABC transporter</fullName>
    </submittedName>
</protein>
<dbReference type="NCBIfam" id="TIGR01194">
    <property type="entry name" value="cyc_pep_trnsptr"/>
    <property type="match status" value="1"/>
</dbReference>
<dbReference type="GO" id="GO:0140359">
    <property type="term" value="F:ABC-type transporter activity"/>
    <property type="evidence" value="ECO:0007669"/>
    <property type="project" value="InterPro"/>
</dbReference>
<dbReference type="PANTHER" id="PTHR46825">
    <property type="entry name" value="D-ALANYL-D-ALANINE-CARBOXYPEPTIDASE/ENDOPEPTIDASE AMPH"/>
    <property type="match status" value="1"/>
</dbReference>
<proteinExistence type="predicted"/>
<dbReference type="SMART" id="SM00382">
    <property type="entry name" value="AAA"/>
    <property type="match status" value="1"/>
</dbReference>
<keyword evidence="4" id="KW-0067">ATP-binding</keyword>
<gene>
    <name evidence="11" type="ORF">PQ456_11060</name>
</gene>
<feature type="domain" description="ABC transmembrane type-1" evidence="10">
    <location>
        <begin position="509"/>
        <end position="784"/>
    </location>
</feature>
<dbReference type="EMBL" id="CP117416">
    <property type="protein sequence ID" value="WCT58021.1"/>
    <property type="molecule type" value="Genomic_DNA"/>
</dbReference>
<dbReference type="InterPro" id="IPR036640">
    <property type="entry name" value="ABC1_TM_sf"/>
</dbReference>
<keyword evidence="5 7" id="KW-1133">Transmembrane helix</keyword>
<keyword evidence="3" id="KW-0547">Nucleotide-binding</keyword>
<dbReference type="PANTHER" id="PTHR46825:SF11">
    <property type="entry name" value="PENICILLIN-BINDING PROTEIN 4"/>
    <property type="match status" value="1"/>
</dbReference>
<dbReference type="KEGG" id="pka:PQ456_11060"/>
<feature type="domain" description="ABC transporter" evidence="9">
    <location>
        <begin position="821"/>
        <end position="1036"/>
    </location>
</feature>
<dbReference type="InterPro" id="IPR012338">
    <property type="entry name" value="Beta-lactam/transpept-like"/>
</dbReference>
<dbReference type="SUPFAM" id="SSF90123">
    <property type="entry name" value="ABC transporter transmembrane region"/>
    <property type="match status" value="1"/>
</dbReference>
<dbReference type="GO" id="GO:0016887">
    <property type="term" value="F:ATP hydrolysis activity"/>
    <property type="evidence" value="ECO:0007669"/>
    <property type="project" value="InterPro"/>
</dbReference>
<dbReference type="InterPro" id="IPR050491">
    <property type="entry name" value="AmpC-like"/>
</dbReference>
<dbReference type="SUPFAM" id="SSF52540">
    <property type="entry name" value="P-loop containing nucleoside triphosphate hydrolases"/>
    <property type="match status" value="1"/>
</dbReference>
<dbReference type="Gene3D" id="1.20.1560.10">
    <property type="entry name" value="ABC transporter type 1, transmembrane domain"/>
    <property type="match status" value="1"/>
</dbReference>
<evidence type="ECO:0000256" key="7">
    <source>
        <dbReference type="SAM" id="Phobius"/>
    </source>
</evidence>
<feature type="transmembrane region" description="Helical" evidence="7">
    <location>
        <begin position="760"/>
        <end position="782"/>
    </location>
</feature>
<feature type="transmembrane region" description="Helical" evidence="7">
    <location>
        <begin position="475"/>
        <end position="496"/>
    </location>
</feature>
<evidence type="ECO:0000313" key="11">
    <source>
        <dbReference type="EMBL" id="WCT58021.1"/>
    </source>
</evidence>
<dbReference type="GO" id="GO:1904680">
    <property type="term" value="F:peptide transmembrane transporter activity"/>
    <property type="evidence" value="ECO:0007669"/>
    <property type="project" value="InterPro"/>
</dbReference>
<organism evidence="11 12">
    <name type="scientific">Paenibacillus kyungheensis</name>
    <dbReference type="NCBI Taxonomy" id="1452732"/>
    <lineage>
        <taxon>Bacteria</taxon>
        <taxon>Bacillati</taxon>
        <taxon>Bacillota</taxon>
        <taxon>Bacilli</taxon>
        <taxon>Bacillales</taxon>
        <taxon>Paenibacillaceae</taxon>
        <taxon>Paenibacillus</taxon>
    </lineage>
</organism>
<dbReference type="Gene3D" id="3.40.710.10">
    <property type="entry name" value="DD-peptidase/beta-lactamase superfamily"/>
    <property type="match status" value="1"/>
</dbReference>
<keyword evidence="12" id="KW-1185">Reference proteome</keyword>
<feature type="transmembrane region" description="Helical" evidence="7">
    <location>
        <begin position="508"/>
        <end position="527"/>
    </location>
</feature>
<dbReference type="Gene3D" id="3.40.50.300">
    <property type="entry name" value="P-loop containing nucleotide triphosphate hydrolases"/>
    <property type="match status" value="1"/>
</dbReference>
<evidence type="ECO:0000256" key="3">
    <source>
        <dbReference type="ARBA" id="ARBA00022741"/>
    </source>
</evidence>
<accession>A0AAX3M7X6</accession>
<feature type="transmembrane region" description="Helical" evidence="7">
    <location>
        <begin position="641"/>
        <end position="660"/>
    </location>
</feature>
<dbReference type="InterPro" id="IPR003439">
    <property type="entry name" value="ABC_transporter-like_ATP-bd"/>
</dbReference>
<dbReference type="InterPro" id="IPR011527">
    <property type="entry name" value="ABC1_TM_dom"/>
</dbReference>
<name>A0AAX3M7X6_9BACL</name>
<dbReference type="Pfam" id="PF00664">
    <property type="entry name" value="ABC_membrane"/>
    <property type="match status" value="1"/>
</dbReference>
<evidence type="ECO:0000256" key="4">
    <source>
        <dbReference type="ARBA" id="ARBA00022840"/>
    </source>
</evidence>
<evidence type="ECO:0000259" key="9">
    <source>
        <dbReference type="PROSITE" id="PS50893"/>
    </source>
</evidence>